<feature type="transmembrane region" description="Helical" evidence="2">
    <location>
        <begin position="564"/>
        <end position="585"/>
    </location>
</feature>
<gene>
    <name evidence="4" type="ORF">A4X06_0g6243</name>
</gene>
<dbReference type="InterPro" id="IPR000620">
    <property type="entry name" value="EamA_dom"/>
</dbReference>
<organism evidence="4 5">
    <name type="scientific">Tilletia controversa</name>
    <name type="common">dwarf bunt fungus</name>
    <dbReference type="NCBI Taxonomy" id="13291"/>
    <lineage>
        <taxon>Eukaryota</taxon>
        <taxon>Fungi</taxon>
        <taxon>Dikarya</taxon>
        <taxon>Basidiomycota</taxon>
        <taxon>Ustilaginomycotina</taxon>
        <taxon>Exobasidiomycetes</taxon>
        <taxon>Tilletiales</taxon>
        <taxon>Tilletiaceae</taxon>
        <taxon>Tilletia</taxon>
    </lineage>
</organism>
<dbReference type="InterPro" id="IPR037185">
    <property type="entry name" value="EmrE-like"/>
</dbReference>
<keyword evidence="2" id="KW-1133">Transmembrane helix</keyword>
<dbReference type="SUPFAM" id="SSF103481">
    <property type="entry name" value="Multidrug resistance efflux transporter EmrE"/>
    <property type="match status" value="2"/>
</dbReference>
<feature type="transmembrane region" description="Helical" evidence="2">
    <location>
        <begin position="218"/>
        <end position="236"/>
    </location>
</feature>
<feature type="compositionally biased region" description="Polar residues" evidence="1">
    <location>
        <begin position="366"/>
        <end position="377"/>
    </location>
</feature>
<dbReference type="AlphaFoldDB" id="A0A8X7MP00"/>
<feature type="transmembrane region" description="Helical" evidence="2">
    <location>
        <begin position="248"/>
        <end position="275"/>
    </location>
</feature>
<evidence type="ECO:0000259" key="3">
    <source>
        <dbReference type="Pfam" id="PF00892"/>
    </source>
</evidence>
<dbReference type="GO" id="GO:0016020">
    <property type="term" value="C:membrane"/>
    <property type="evidence" value="ECO:0007669"/>
    <property type="project" value="InterPro"/>
</dbReference>
<dbReference type="Pfam" id="PF00892">
    <property type="entry name" value="EamA"/>
    <property type="match status" value="1"/>
</dbReference>
<feature type="transmembrane region" description="Helical" evidence="2">
    <location>
        <begin position="192"/>
        <end position="211"/>
    </location>
</feature>
<reference evidence="4" key="1">
    <citation type="submission" date="2016-04" db="EMBL/GenBank/DDBJ databases">
        <authorList>
            <person name="Nguyen H.D."/>
            <person name="Samba Siva P."/>
            <person name="Cullis J."/>
            <person name="Levesque C.A."/>
            <person name="Hambleton S."/>
        </authorList>
    </citation>
    <scope>NUCLEOTIDE SEQUENCE</scope>
    <source>
        <strain evidence="4">DAOMC 236426</strain>
    </source>
</reference>
<evidence type="ECO:0000256" key="1">
    <source>
        <dbReference type="SAM" id="MobiDB-lite"/>
    </source>
</evidence>
<dbReference type="EMBL" id="LWDE02000874">
    <property type="protein sequence ID" value="KAE8243545.1"/>
    <property type="molecule type" value="Genomic_DNA"/>
</dbReference>
<proteinExistence type="predicted"/>
<feature type="compositionally biased region" description="Acidic residues" evidence="1">
    <location>
        <begin position="450"/>
        <end position="461"/>
    </location>
</feature>
<feature type="transmembrane region" description="Helical" evidence="2">
    <location>
        <begin position="532"/>
        <end position="552"/>
    </location>
</feature>
<reference evidence="4" key="2">
    <citation type="journal article" date="2019" name="IMA Fungus">
        <title>Genome sequencing and comparison of five Tilletia species to identify candidate genes for the detection of regulated species infecting wheat.</title>
        <authorList>
            <person name="Nguyen H.D.T."/>
            <person name="Sultana T."/>
            <person name="Kesanakurti P."/>
            <person name="Hambleton S."/>
        </authorList>
    </citation>
    <scope>NUCLEOTIDE SEQUENCE</scope>
    <source>
        <strain evidence="4">DAOMC 236426</strain>
    </source>
</reference>
<evidence type="ECO:0000313" key="5">
    <source>
        <dbReference type="Proteomes" id="UP000077684"/>
    </source>
</evidence>
<evidence type="ECO:0000313" key="4">
    <source>
        <dbReference type="EMBL" id="KAE8243545.1"/>
    </source>
</evidence>
<keyword evidence="2" id="KW-0472">Membrane</keyword>
<dbReference type="PANTHER" id="PTHR19346">
    <property type="entry name" value="SUGAR PHOSPHATE TRANSPORTER DOMAIN-CONTAINING PROTEIN"/>
    <property type="match status" value="1"/>
</dbReference>
<feature type="region of interest" description="Disordered" evidence="1">
    <location>
        <begin position="364"/>
        <end position="461"/>
    </location>
</feature>
<feature type="compositionally biased region" description="Polar residues" evidence="1">
    <location>
        <begin position="436"/>
        <end position="446"/>
    </location>
</feature>
<feature type="region of interest" description="Disordered" evidence="1">
    <location>
        <begin position="305"/>
        <end position="327"/>
    </location>
</feature>
<feature type="domain" description="EamA" evidence="3">
    <location>
        <begin position="163"/>
        <end position="232"/>
    </location>
</feature>
<accession>A0A8X7MP00</accession>
<feature type="transmembrane region" description="Helical" evidence="2">
    <location>
        <begin position="160"/>
        <end position="180"/>
    </location>
</feature>
<sequence>MPGSRERTLSHAGSELGTVPQHVEVRKGFLALPGGTKALLAFVVSICAYTVQTELAQVVQSTLGYKKPFLSLWLGHSLFSILLPCHLLLLVRREKYPLDHWLSLIAKNLDWQLSSRSKAEAYHSLSDGIEANEGTSRPFPRRTGLTGRIQERFGFDVLKLIRIWSILTLGITIPSLSWYSAVPMTTMADITAIYNTFSVFALVFSVIFLGETWERRKVFSVGLASVGVAIVAYGGTSPTKGRNEFTNPFLGSILALLGALTMGAYEVIFTLIATLPDEDAQAKLYTRPSSRRTHSRTISGAFLRSPTSARYPSTGDEPSPSARRTQPSEAQLLFDADSASPADWSAEGESKDLLHSHERTALVVDESSTSTRNSYESISGRVGSSVGLAGPAGQGQLIDSETLEGGAPTKIGFNDSPPLLGHRPSPLRQTFFAENGSRTELETSPSGFDAESETESELQDGEEEEILAGATRLHRSRLKAASVLGTAIDDDDAHDRPSGLHASALRSAAEASSHWIPPPLPFGLHANIMTSGIGYVTLSVLWIGVVIGHWTGLEPFEVPPNMKVVAALAGVGLLGVIFNGTFTLLLALWGPVLASVSIIGATVLVEIADIVVLGHPLRLASVVGCALIVAGFVVLVAGTEEEVVEGEIEPQA</sequence>
<dbReference type="PANTHER" id="PTHR19346:SF4">
    <property type="entry name" value="SUGAR PHOSPHATE TRANSPORTER DOMAIN-CONTAINING PROTEIN"/>
    <property type="match status" value="1"/>
</dbReference>
<feature type="transmembrane region" description="Helical" evidence="2">
    <location>
        <begin position="71"/>
        <end position="91"/>
    </location>
</feature>
<protein>
    <recommendedName>
        <fullName evidence="3">EamA domain-containing protein</fullName>
    </recommendedName>
</protein>
<name>A0A8X7MP00_9BASI</name>
<feature type="transmembrane region" description="Helical" evidence="2">
    <location>
        <begin position="619"/>
        <end position="638"/>
    </location>
</feature>
<dbReference type="InterPro" id="IPR026505">
    <property type="entry name" value="Solute_c_fam_35_mem_F3/F4"/>
</dbReference>
<dbReference type="Proteomes" id="UP000077684">
    <property type="component" value="Unassembled WGS sequence"/>
</dbReference>
<keyword evidence="2" id="KW-0812">Transmembrane</keyword>
<feature type="transmembrane region" description="Helical" evidence="2">
    <location>
        <begin position="29"/>
        <end position="51"/>
    </location>
</feature>
<comment type="caution">
    <text evidence="4">The sequence shown here is derived from an EMBL/GenBank/DDBJ whole genome shotgun (WGS) entry which is preliminary data.</text>
</comment>
<keyword evidence="5" id="KW-1185">Reference proteome</keyword>
<feature type="transmembrane region" description="Helical" evidence="2">
    <location>
        <begin position="592"/>
        <end position="613"/>
    </location>
</feature>
<evidence type="ECO:0000256" key="2">
    <source>
        <dbReference type="SAM" id="Phobius"/>
    </source>
</evidence>